<accession>A0A645GU64</accession>
<keyword evidence="3 7" id="KW-0808">Transferase</keyword>
<dbReference type="InterPro" id="IPR029098">
    <property type="entry name" value="Acetyltransf_C"/>
</dbReference>
<dbReference type="InterPro" id="IPR010137">
    <property type="entry name" value="Lipid_A_LpxA"/>
</dbReference>
<dbReference type="SUPFAM" id="SSF51161">
    <property type="entry name" value="Trimeric LpxA-like enzymes"/>
    <property type="match status" value="1"/>
</dbReference>
<keyword evidence="2" id="KW-0441">Lipid A biosynthesis</keyword>
<dbReference type="InterPro" id="IPR011004">
    <property type="entry name" value="Trimer_LpxA-like_sf"/>
</dbReference>
<evidence type="ECO:0000259" key="6">
    <source>
        <dbReference type="Pfam" id="PF13720"/>
    </source>
</evidence>
<name>A0A645GU64_9ZZZZ</name>
<dbReference type="PANTHER" id="PTHR43480">
    <property type="entry name" value="ACYL-[ACYL-CARRIER-PROTEIN]--UDP-N-ACETYLGLUCOSAMINE O-ACYLTRANSFERASE"/>
    <property type="match status" value="1"/>
</dbReference>
<dbReference type="Pfam" id="PF13720">
    <property type="entry name" value="Acetyltransf_11"/>
    <property type="match status" value="1"/>
</dbReference>
<keyword evidence="4" id="KW-0443">Lipid metabolism</keyword>
<dbReference type="GO" id="GO:0016020">
    <property type="term" value="C:membrane"/>
    <property type="evidence" value="ECO:0007669"/>
    <property type="project" value="GOC"/>
</dbReference>
<organism evidence="7">
    <name type="scientific">bioreactor metagenome</name>
    <dbReference type="NCBI Taxonomy" id="1076179"/>
    <lineage>
        <taxon>unclassified sequences</taxon>
        <taxon>metagenomes</taxon>
        <taxon>ecological metagenomes</taxon>
    </lineage>
</organism>
<gene>
    <name evidence="7" type="primary">lpxA_22</name>
    <name evidence="7" type="ORF">SDC9_176761</name>
</gene>
<dbReference type="PANTHER" id="PTHR43480:SF1">
    <property type="entry name" value="ACYL-[ACYL-CARRIER-PROTEIN]--UDP-N-ACETYLGLUCOSAMINE O-ACYLTRANSFERASE, MITOCHONDRIAL-RELATED"/>
    <property type="match status" value="1"/>
</dbReference>
<keyword evidence="1" id="KW-0444">Lipid biosynthesis</keyword>
<dbReference type="EMBL" id="VSSQ01079933">
    <property type="protein sequence ID" value="MPN29309.1"/>
    <property type="molecule type" value="Genomic_DNA"/>
</dbReference>
<dbReference type="EC" id="2.3.1.129" evidence="7"/>
<feature type="domain" description="UDP N-acetylglucosamine O-acyltransferase C-terminal" evidence="6">
    <location>
        <begin position="60"/>
        <end position="140"/>
    </location>
</feature>
<evidence type="ECO:0000313" key="7">
    <source>
        <dbReference type="EMBL" id="MPN29309.1"/>
    </source>
</evidence>
<dbReference type="InterPro" id="IPR037157">
    <property type="entry name" value="Acetyltransf_C_sf"/>
</dbReference>
<dbReference type="GO" id="GO:0009245">
    <property type="term" value="P:lipid A biosynthetic process"/>
    <property type="evidence" value="ECO:0007669"/>
    <property type="project" value="UniProtKB-KW"/>
</dbReference>
<sequence>MHVAHNCRLHNAVIMANGALLGGHAEIFDRAFISGNCMVHQFTRVGTLALMQGGSAASKDVPPFTITHHINTLAGLDVVGMRRAGINSADRLELKKLYHFLYRAPDHGFRNALAAAQGQFSSGVARQVFEFLSVAKRGICMASSSRATGTQETGED</sequence>
<comment type="caution">
    <text evidence="7">The sequence shown here is derived from an EMBL/GenBank/DDBJ whole genome shotgun (WGS) entry which is preliminary data.</text>
</comment>
<proteinExistence type="predicted"/>
<dbReference type="Gene3D" id="2.160.10.10">
    <property type="entry name" value="Hexapeptide repeat proteins"/>
    <property type="match status" value="1"/>
</dbReference>
<keyword evidence="5 7" id="KW-0012">Acyltransferase</keyword>
<evidence type="ECO:0000256" key="4">
    <source>
        <dbReference type="ARBA" id="ARBA00023098"/>
    </source>
</evidence>
<evidence type="ECO:0000256" key="1">
    <source>
        <dbReference type="ARBA" id="ARBA00022516"/>
    </source>
</evidence>
<dbReference type="GO" id="GO:0008780">
    <property type="term" value="F:acyl-[acyl-carrier-protein]-UDP-N-acetylglucosamine O-acyltransferase activity"/>
    <property type="evidence" value="ECO:0007669"/>
    <property type="project" value="UniProtKB-EC"/>
</dbReference>
<evidence type="ECO:0000256" key="3">
    <source>
        <dbReference type="ARBA" id="ARBA00022679"/>
    </source>
</evidence>
<dbReference type="AlphaFoldDB" id="A0A645GU64"/>
<evidence type="ECO:0000256" key="2">
    <source>
        <dbReference type="ARBA" id="ARBA00022556"/>
    </source>
</evidence>
<evidence type="ECO:0000256" key="5">
    <source>
        <dbReference type="ARBA" id="ARBA00023315"/>
    </source>
</evidence>
<reference evidence="7" key="1">
    <citation type="submission" date="2019-08" db="EMBL/GenBank/DDBJ databases">
        <authorList>
            <person name="Kucharzyk K."/>
            <person name="Murdoch R.W."/>
            <person name="Higgins S."/>
            <person name="Loffler F."/>
        </authorList>
    </citation>
    <scope>NUCLEOTIDE SEQUENCE</scope>
</reference>
<dbReference type="Gene3D" id="1.20.1180.10">
    <property type="entry name" value="Udp N-acetylglucosamine O-acyltransferase, C-terminal domain"/>
    <property type="match status" value="1"/>
</dbReference>
<protein>
    <submittedName>
        <fullName evidence="7">Acyl-[acyl-carrier-protein]--UDP-N-acetylglucosamine O-acyltransferase</fullName>
        <ecNumber evidence="7">2.3.1.129</ecNumber>
    </submittedName>
</protein>